<evidence type="ECO:0000313" key="3">
    <source>
        <dbReference type="EMBL" id="TJZ54850.1"/>
    </source>
</evidence>
<dbReference type="InterPro" id="IPR024544">
    <property type="entry name" value="DUF3858"/>
</dbReference>
<proteinExistence type="predicted"/>
<dbReference type="OrthoDB" id="8595007at2"/>
<organism evidence="3 4">
    <name type="scientific">Sphingobacterium olei</name>
    <dbReference type="NCBI Taxonomy" id="2571155"/>
    <lineage>
        <taxon>Bacteria</taxon>
        <taxon>Pseudomonadati</taxon>
        <taxon>Bacteroidota</taxon>
        <taxon>Sphingobacteriia</taxon>
        <taxon>Sphingobacteriales</taxon>
        <taxon>Sphingobacteriaceae</taxon>
        <taxon>Sphingobacterium</taxon>
    </lineage>
</organism>
<dbReference type="AlphaFoldDB" id="A0A4U0NKR4"/>
<keyword evidence="4" id="KW-1185">Reference proteome</keyword>
<reference evidence="3 4" key="1">
    <citation type="submission" date="2019-04" db="EMBL/GenBank/DDBJ databases">
        <title>Sphingobacterium olei sp. nov., isolated from oil-contaminated soil.</title>
        <authorList>
            <person name="Liu B."/>
        </authorList>
    </citation>
    <scope>NUCLEOTIDE SEQUENCE [LARGE SCALE GENOMIC DNA]</scope>
    <source>
        <strain evidence="3 4">HAL-9</strain>
    </source>
</reference>
<evidence type="ECO:0000313" key="4">
    <source>
        <dbReference type="Proteomes" id="UP000306808"/>
    </source>
</evidence>
<dbReference type="Pfam" id="PF12969">
    <property type="entry name" value="DUF3857"/>
    <property type="match status" value="1"/>
</dbReference>
<feature type="domain" description="DUF3857" evidence="1">
    <location>
        <begin position="59"/>
        <end position="215"/>
    </location>
</feature>
<comment type="caution">
    <text evidence="3">The sequence shown here is derived from an EMBL/GenBank/DDBJ whole genome shotgun (WGS) entry which is preliminary data.</text>
</comment>
<feature type="domain" description="DUF3858" evidence="2">
    <location>
        <begin position="540"/>
        <end position="621"/>
    </location>
</feature>
<evidence type="ECO:0000259" key="2">
    <source>
        <dbReference type="Pfam" id="PF12970"/>
    </source>
</evidence>
<dbReference type="Proteomes" id="UP000306808">
    <property type="component" value="Unassembled WGS sequence"/>
</dbReference>
<sequence>MNNRLILAFFLFLFIQFNLLGQEYAVERIPVELKSRATAVVRHESINMDMRNETNIVESVTRAITILNKAGESHAELLLFYDKSKSIKEVKGAVYNEFGIQTNKFNLKDFKDYSATGQVSMYDDVRVKHYQPSTLVYPYTIVYSYEIKHSQNLFIPYWRPNYYSDLAIEKSSYQFQCQPQQVLRIKAENIPSEAKVETTDKSKIYIWTATNLSARKDEPFSPIKYTEEICVKVVPENFKYYKKGGQVNDWKQFGKWVYDDLLKDKKDLPQAAKNNVRDIIKDIESPKAKAKALYEYMQRKTRYISIQVGIGGLEPFPASYVERLGYGDCKALVNYMQALLDEADIPSYYCIVEAGNAKKSLDTEFANAVDGNHIILCIPFEGDTTWLECTSQKQPFGFLGDFTDDRLVLACTEEGGKVLRTPKYNWAQNQQIRNAALQVQPDGTVTGQIKTTFSGAQFDNHFSNIFKNPVDQNKTLKEYYDVDNIYFNKVNYEISDADGPVVVEELDINIKSYVVKSGNNIIIHPNIFNISRTIPESRNRKNQLYINRGYTDVDELTFELSEEIKGKIMPVHKVLESPMGAYRLAIKQEDNRIHFYRKLEIKEGLYASEDYQKYFDFMKEVSASDKGKYNLPLAVNE</sequence>
<dbReference type="Gene3D" id="2.60.40.3140">
    <property type="match status" value="1"/>
</dbReference>
<dbReference type="InterPro" id="IPR038765">
    <property type="entry name" value="Papain-like_cys_pep_sf"/>
</dbReference>
<dbReference type="Gene3D" id="3.10.620.30">
    <property type="match status" value="1"/>
</dbReference>
<dbReference type="Gene3D" id="2.60.120.1130">
    <property type="match status" value="1"/>
</dbReference>
<dbReference type="InterPro" id="IPR024618">
    <property type="entry name" value="DUF3857"/>
</dbReference>
<accession>A0A4U0NKR4</accession>
<name>A0A4U0NKR4_9SPHI</name>
<dbReference type="Pfam" id="PF12970">
    <property type="entry name" value="DUF3858"/>
    <property type="match status" value="1"/>
</dbReference>
<dbReference type="RefSeq" id="WP_136902210.1">
    <property type="nucleotide sequence ID" value="NZ_SUME01000006.1"/>
</dbReference>
<dbReference type="SUPFAM" id="SSF54001">
    <property type="entry name" value="Cysteine proteinases"/>
    <property type="match status" value="1"/>
</dbReference>
<protein>
    <submittedName>
        <fullName evidence="3">DUF3857 domain-containing protein</fullName>
    </submittedName>
</protein>
<gene>
    <name evidence="3" type="ORF">FAZ15_15390</name>
</gene>
<dbReference type="EMBL" id="SUME01000006">
    <property type="protein sequence ID" value="TJZ54850.1"/>
    <property type="molecule type" value="Genomic_DNA"/>
</dbReference>
<evidence type="ECO:0000259" key="1">
    <source>
        <dbReference type="Pfam" id="PF12969"/>
    </source>
</evidence>